<comment type="caution">
    <text evidence="3">The sequence shown here is derived from an EMBL/GenBank/DDBJ whole genome shotgun (WGS) entry which is preliminary data.</text>
</comment>
<feature type="signal peptide" evidence="2">
    <location>
        <begin position="1"/>
        <end position="25"/>
    </location>
</feature>
<dbReference type="EMBL" id="JARUXG010000004">
    <property type="protein sequence ID" value="MDG6781265.1"/>
    <property type="molecule type" value="Genomic_DNA"/>
</dbReference>
<evidence type="ECO:0000313" key="3">
    <source>
        <dbReference type="EMBL" id="MDG6781265.1"/>
    </source>
</evidence>
<reference evidence="3" key="1">
    <citation type="submission" date="2023-04" db="EMBL/GenBank/DDBJ databases">
        <title>Characterization and analysis of the complete genome of Gordonia rubripertincta 112, the degrader of aromatic and aliphatic compounds.</title>
        <authorList>
            <person name="Frantsuzova E."/>
            <person name="Bogun A."/>
            <person name="Delegan Y."/>
        </authorList>
    </citation>
    <scope>NUCLEOTIDE SEQUENCE</scope>
    <source>
        <strain evidence="3">112</strain>
    </source>
</reference>
<name>A0AAW6RA69_GORRU</name>
<keyword evidence="2" id="KW-0732">Signal</keyword>
<accession>A0AAW6RA69</accession>
<feature type="compositionally biased region" description="Low complexity" evidence="1">
    <location>
        <begin position="49"/>
        <end position="65"/>
    </location>
</feature>
<dbReference type="AlphaFoldDB" id="A0AAW6RA69"/>
<gene>
    <name evidence="3" type="ORF">QBL07_10510</name>
</gene>
<feature type="compositionally biased region" description="Polar residues" evidence="1">
    <location>
        <begin position="36"/>
        <end position="48"/>
    </location>
</feature>
<organism evidence="3">
    <name type="scientific">Gordonia rubripertincta</name>
    <name type="common">Rhodococcus corallinus</name>
    <dbReference type="NCBI Taxonomy" id="36822"/>
    <lineage>
        <taxon>Bacteria</taxon>
        <taxon>Bacillati</taxon>
        <taxon>Actinomycetota</taxon>
        <taxon>Actinomycetes</taxon>
        <taxon>Mycobacteriales</taxon>
        <taxon>Gordoniaceae</taxon>
        <taxon>Gordonia</taxon>
    </lineage>
</organism>
<proteinExistence type="predicted"/>
<evidence type="ECO:0000256" key="2">
    <source>
        <dbReference type="SAM" id="SignalP"/>
    </source>
</evidence>
<evidence type="ECO:0008006" key="4">
    <source>
        <dbReference type="Google" id="ProtNLM"/>
    </source>
</evidence>
<dbReference type="RefSeq" id="WP_005194306.1">
    <property type="nucleotide sequence ID" value="NZ_CP059694.1"/>
</dbReference>
<dbReference type="PROSITE" id="PS51257">
    <property type="entry name" value="PROKAR_LIPOPROTEIN"/>
    <property type="match status" value="1"/>
</dbReference>
<feature type="chain" id="PRO_5043442791" description="DUF732 domain-containing protein" evidence="2">
    <location>
        <begin position="26"/>
        <end position="149"/>
    </location>
</feature>
<evidence type="ECO:0000256" key="1">
    <source>
        <dbReference type="SAM" id="MobiDB-lite"/>
    </source>
</evidence>
<protein>
    <recommendedName>
        <fullName evidence="4">DUF732 domain-containing protein</fullName>
    </recommendedName>
</protein>
<sequence>MLVSNPRVIRSALLAGAVALSVSLAGCSSGDAEPAPSTTVSEQTSAEQSAAPTPVTPSTSAAPSVDESTAAGTSARAPRTAGGSAGAGDATTLSCREFRALEDEARAATVAALGVKSKADQVATVAATVCLNRLDDKVVDVVGELVPTR</sequence>
<feature type="region of interest" description="Disordered" evidence="1">
    <location>
        <begin position="28"/>
        <end position="90"/>
    </location>
</feature>